<dbReference type="GO" id="GO:0005886">
    <property type="term" value="C:plasma membrane"/>
    <property type="evidence" value="ECO:0007669"/>
    <property type="project" value="UniProtKB-SubCell"/>
</dbReference>
<keyword evidence="11" id="KW-1185">Reference proteome</keyword>
<name>A0ABD2A8C3_VESSQ</name>
<comment type="caution">
    <text evidence="10">The sequence shown here is derived from an EMBL/GenBank/DDBJ whole genome shotgun (WGS) entry which is preliminary data.</text>
</comment>
<evidence type="ECO:0000256" key="4">
    <source>
        <dbReference type="ARBA" id="ARBA00022725"/>
    </source>
</evidence>
<dbReference type="AlphaFoldDB" id="A0ABD2A8C3"/>
<dbReference type="InterPro" id="IPR004117">
    <property type="entry name" value="7tm6_olfct_rcpt"/>
</dbReference>
<feature type="transmembrane region" description="Helical" evidence="9">
    <location>
        <begin position="171"/>
        <end position="191"/>
    </location>
</feature>
<comment type="similarity">
    <text evidence="9">Belongs to the insect chemoreceptor superfamily. Heteromeric odorant receptor channel (TC 1.A.69) family.</text>
</comment>
<evidence type="ECO:0000313" key="11">
    <source>
        <dbReference type="Proteomes" id="UP001607302"/>
    </source>
</evidence>
<feature type="transmembrane region" description="Helical" evidence="9">
    <location>
        <begin position="82"/>
        <end position="104"/>
    </location>
</feature>
<dbReference type="Proteomes" id="UP001607302">
    <property type="component" value="Unassembled WGS sequence"/>
</dbReference>
<dbReference type="GO" id="GO:0007165">
    <property type="term" value="P:signal transduction"/>
    <property type="evidence" value="ECO:0007669"/>
    <property type="project" value="UniProtKB-KW"/>
</dbReference>
<evidence type="ECO:0000256" key="1">
    <source>
        <dbReference type="ARBA" id="ARBA00004141"/>
    </source>
</evidence>
<feature type="transmembrane region" description="Helical" evidence="9">
    <location>
        <begin position="347"/>
        <end position="367"/>
    </location>
</feature>
<comment type="subcellular location">
    <subcellularLocation>
        <location evidence="9">Cell membrane</location>
        <topology evidence="9">Multi-pass membrane protein</topology>
    </subcellularLocation>
    <subcellularLocation>
        <location evidence="1">Membrane</location>
        <topology evidence="1">Multi-pass membrane protein</topology>
    </subcellularLocation>
</comment>
<organism evidence="10 11">
    <name type="scientific">Vespula squamosa</name>
    <name type="common">Southern yellow jacket</name>
    <name type="synonym">Wasp</name>
    <dbReference type="NCBI Taxonomy" id="30214"/>
    <lineage>
        <taxon>Eukaryota</taxon>
        <taxon>Metazoa</taxon>
        <taxon>Ecdysozoa</taxon>
        <taxon>Arthropoda</taxon>
        <taxon>Hexapoda</taxon>
        <taxon>Insecta</taxon>
        <taxon>Pterygota</taxon>
        <taxon>Neoptera</taxon>
        <taxon>Endopterygota</taxon>
        <taxon>Hymenoptera</taxon>
        <taxon>Apocrita</taxon>
        <taxon>Aculeata</taxon>
        <taxon>Vespoidea</taxon>
        <taxon>Vespidae</taxon>
        <taxon>Vespinae</taxon>
        <taxon>Vespula</taxon>
    </lineage>
</organism>
<gene>
    <name evidence="10" type="ORF">V1478_014496</name>
</gene>
<reference evidence="10 11" key="1">
    <citation type="journal article" date="2024" name="Ann. Entomol. Soc. Am.">
        <title>Genomic analyses of the southern and eastern yellowjacket wasps (Hymenoptera: Vespidae) reveal evolutionary signatures of social life.</title>
        <authorList>
            <person name="Catto M.A."/>
            <person name="Caine P.B."/>
            <person name="Orr S.E."/>
            <person name="Hunt B.G."/>
            <person name="Goodisman M.A.D."/>
        </authorList>
    </citation>
    <scope>NUCLEOTIDE SEQUENCE [LARGE SCALE GENOMIC DNA]</scope>
    <source>
        <strain evidence="10">233</strain>
        <tissue evidence="10">Head and thorax</tissue>
    </source>
</reference>
<evidence type="ECO:0000256" key="3">
    <source>
        <dbReference type="ARBA" id="ARBA00022692"/>
    </source>
</evidence>
<protein>
    <recommendedName>
        <fullName evidence="9">Odorant receptor</fullName>
    </recommendedName>
</protein>
<dbReference type="PANTHER" id="PTHR21137">
    <property type="entry name" value="ODORANT RECEPTOR"/>
    <property type="match status" value="1"/>
</dbReference>
<proteinExistence type="inferred from homology"/>
<keyword evidence="4 9" id="KW-0552">Olfaction</keyword>
<evidence type="ECO:0000256" key="6">
    <source>
        <dbReference type="ARBA" id="ARBA00023136"/>
    </source>
</evidence>
<dbReference type="EMBL" id="JAUDFV010000154">
    <property type="protein sequence ID" value="KAL2716820.1"/>
    <property type="molecule type" value="Genomic_DNA"/>
</dbReference>
<evidence type="ECO:0000313" key="10">
    <source>
        <dbReference type="EMBL" id="KAL2716820.1"/>
    </source>
</evidence>
<keyword evidence="3 9" id="KW-0812">Transmembrane</keyword>
<evidence type="ECO:0000256" key="2">
    <source>
        <dbReference type="ARBA" id="ARBA00022606"/>
    </source>
</evidence>
<keyword evidence="5 9" id="KW-1133">Transmembrane helix</keyword>
<sequence length="447" mass="51568">MKVSFQSDEHACWTKKKKRTSISNDEAERSSCIAAYYDRLTMTTVSEEDINYAIGWNRINLQILGIWPDSKNNESGSTFSKYWFIVHSFFMLGFVTLPQSAYLLMIWGDLEPMTEILGTAIIPVTMACIKLVFTRYRLESLRPLLSSFVEDWKRPKSEDERSVMLVSAKKARIISIWCTILAYFMTSTYILPRSLMIAQMQRDQFDPPCTVIYPGYFPYDISGTSALFISCFGQIVAGYSATLSYISVDTFITMLVLHVCAQISNLRNSLENLTNDKTEIANDFPKKLKRIVKRHEYLIWYTQSIDDSFNMLMLIQILGFIVQVCFESFQLFRIMEHDGDEFPVEQLIFIVLYVFVTLIQLYLYCYVGEILIVESSAVGTSVYSFQWYNLFPKDARNILFVMNRSSIPLRLTVGKIGTFSMEMFSQILKSTIGYLSVLLTVTDKKNN</sequence>
<accession>A0ABD2A8C3</accession>
<evidence type="ECO:0000256" key="7">
    <source>
        <dbReference type="ARBA" id="ARBA00023170"/>
    </source>
</evidence>
<keyword evidence="6 9" id="KW-0472">Membrane</keyword>
<feature type="transmembrane region" description="Helical" evidence="9">
    <location>
        <begin position="226"/>
        <end position="248"/>
    </location>
</feature>
<dbReference type="GO" id="GO:0007608">
    <property type="term" value="P:sensory perception of smell"/>
    <property type="evidence" value="ECO:0007669"/>
    <property type="project" value="UniProtKB-KW"/>
</dbReference>
<comment type="caution">
    <text evidence="9">Lacks conserved residue(s) required for the propagation of feature annotation.</text>
</comment>
<feature type="transmembrane region" description="Helical" evidence="9">
    <location>
        <begin position="311"/>
        <end position="335"/>
    </location>
</feature>
<feature type="transmembrane region" description="Helical" evidence="9">
    <location>
        <begin position="116"/>
        <end position="133"/>
    </location>
</feature>
<evidence type="ECO:0000256" key="9">
    <source>
        <dbReference type="RuleBase" id="RU351113"/>
    </source>
</evidence>
<keyword evidence="8 9" id="KW-0807">Transducer</keyword>
<keyword evidence="2 9" id="KW-0716">Sensory transduction</keyword>
<keyword evidence="7 9" id="KW-0675">Receptor</keyword>
<evidence type="ECO:0000256" key="8">
    <source>
        <dbReference type="ARBA" id="ARBA00023224"/>
    </source>
</evidence>
<dbReference type="Pfam" id="PF02949">
    <property type="entry name" value="7tm_6"/>
    <property type="match status" value="1"/>
</dbReference>
<dbReference type="PANTHER" id="PTHR21137:SF42">
    <property type="entry name" value="ODORANT RECEPTOR 83A"/>
    <property type="match status" value="1"/>
</dbReference>
<evidence type="ECO:0000256" key="5">
    <source>
        <dbReference type="ARBA" id="ARBA00022989"/>
    </source>
</evidence>